<dbReference type="SUPFAM" id="SSF57667">
    <property type="entry name" value="beta-beta-alpha zinc fingers"/>
    <property type="match status" value="1"/>
</dbReference>
<keyword evidence="5" id="KW-0747">Spliceosome</keyword>
<evidence type="ECO:0000256" key="3">
    <source>
        <dbReference type="ARBA" id="ARBA00022664"/>
    </source>
</evidence>
<dbReference type="PROSITE" id="PS50171">
    <property type="entry name" value="ZF_MATRIN"/>
    <property type="match status" value="1"/>
</dbReference>
<sequence length="218" mass="24796">MFGREHGSKPGSGGLATLAETAAARKERLKQLALERIDLSKDPYFYKTHVGTYQCKLCLTTHLTEANYLAHTQGKRHQQNLRARELKEMKMHDVQENNTAIPKVPIKYFKKIGTPGFSITKQIDSATHQKSLAITVNLPDIANGVIPLFKIMGAFEQHVEPPDNNYQYLIIAAEPYQSIAFKIPNMEVELDETTGKYGEERWEVSTHTYYLKINFVLN</sequence>
<evidence type="ECO:0000256" key="1">
    <source>
        <dbReference type="ARBA" id="ARBA00004123"/>
    </source>
</evidence>
<evidence type="ECO:0000256" key="2">
    <source>
        <dbReference type="ARBA" id="ARBA00008995"/>
    </source>
</evidence>
<proteinExistence type="inferred from homology"/>
<evidence type="ECO:0000313" key="11">
    <source>
        <dbReference type="EMBL" id="GAB1220729.1"/>
    </source>
</evidence>
<dbReference type="InterPro" id="IPR052092">
    <property type="entry name" value="SF3A2"/>
</dbReference>
<keyword evidence="8" id="KW-0508">mRNA splicing</keyword>
<keyword evidence="4" id="KW-0479">Metal-binding</keyword>
<dbReference type="PANTHER" id="PTHR23205">
    <property type="entry name" value="SPLICING FACTOR 3A SUBUNIT 2"/>
    <property type="match status" value="1"/>
</dbReference>
<gene>
    <name evidence="11" type="ORF">ENUP19_0057G0063</name>
</gene>
<feature type="domain" description="Matrin-type" evidence="10">
    <location>
        <begin position="53"/>
        <end position="83"/>
    </location>
</feature>
<reference evidence="11 12" key="1">
    <citation type="journal article" date="2019" name="PLoS Negl. Trop. Dis.">
        <title>Whole genome sequencing of Entamoeba nuttalli reveals mammalian host-related molecular signatures and a novel octapeptide-repeat surface protein.</title>
        <authorList>
            <person name="Tanaka M."/>
            <person name="Makiuchi T."/>
            <person name="Komiyama T."/>
            <person name="Shiina T."/>
            <person name="Osaki K."/>
            <person name="Tachibana H."/>
        </authorList>
    </citation>
    <scope>NUCLEOTIDE SEQUENCE [LARGE SCALE GENOMIC DNA]</scope>
    <source>
        <strain evidence="11 12">P19-061405</strain>
    </source>
</reference>
<dbReference type="InterPro" id="IPR013087">
    <property type="entry name" value="Znf_C2H2_type"/>
</dbReference>
<dbReference type="Gene3D" id="2.60.40.2690">
    <property type="match status" value="1"/>
</dbReference>
<dbReference type="InterPro" id="IPR031781">
    <property type="entry name" value="SF3A2_dom"/>
</dbReference>
<keyword evidence="3" id="KW-0507">mRNA processing</keyword>
<evidence type="ECO:0000256" key="9">
    <source>
        <dbReference type="ARBA" id="ARBA00023242"/>
    </source>
</evidence>
<evidence type="ECO:0000256" key="8">
    <source>
        <dbReference type="ARBA" id="ARBA00023187"/>
    </source>
</evidence>
<dbReference type="PANTHER" id="PTHR23205:SF0">
    <property type="entry name" value="SPLICING FACTOR 3A SUBUNIT 2"/>
    <property type="match status" value="1"/>
</dbReference>
<evidence type="ECO:0000256" key="7">
    <source>
        <dbReference type="ARBA" id="ARBA00022833"/>
    </source>
</evidence>
<dbReference type="InterPro" id="IPR003604">
    <property type="entry name" value="Matrin/U1-like-C_Znf_C2H2"/>
</dbReference>
<dbReference type="SMART" id="SM00451">
    <property type="entry name" value="ZnF_U1"/>
    <property type="match status" value="1"/>
</dbReference>
<evidence type="ECO:0000313" key="12">
    <source>
        <dbReference type="Proteomes" id="UP001628156"/>
    </source>
</evidence>
<comment type="caution">
    <text evidence="11">The sequence shown here is derived from an EMBL/GenBank/DDBJ whole genome shotgun (WGS) entry which is preliminary data.</text>
</comment>
<name>A0ABQ0DCZ5_9EUKA</name>
<keyword evidence="9" id="KW-0539">Nucleus</keyword>
<dbReference type="InterPro" id="IPR036236">
    <property type="entry name" value="Znf_C2H2_sf"/>
</dbReference>
<dbReference type="Gene3D" id="3.30.160.60">
    <property type="entry name" value="Classic Zinc Finger"/>
    <property type="match status" value="1"/>
</dbReference>
<dbReference type="InterPro" id="IPR000690">
    <property type="entry name" value="Matrin/U1-C_Znf_C2H2"/>
</dbReference>
<comment type="similarity">
    <text evidence="2">Belongs to the SF3A2 family.</text>
</comment>
<dbReference type="SMART" id="SM01050">
    <property type="entry name" value="CactinC_cactus"/>
    <property type="match status" value="1"/>
</dbReference>
<evidence type="ECO:0000256" key="6">
    <source>
        <dbReference type="ARBA" id="ARBA00022771"/>
    </source>
</evidence>
<keyword evidence="6" id="KW-0863">Zinc-finger</keyword>
<dbReference type="Pfam" id="PF16835">
    <property type="entry name" value="SF3A2"/>
    <property type="match status" value="1"/>
</dbReference>
<evidence type="ECO:0000256" key="4">
    <source>
        <dbReference type="ARBA" id="ARBA00022723"/>
    </source>
</evidence>
<dbReference type="Proteomes" id="UP001628156">
    <property type="component" value="Unassembled WGS sequence"/>
</dbReference>
<organism evidence="11 12">
    <name type="scientific">Entamoeba nuttalli</name>
    <dbReference type="NCBI Taxonomy" id="412467"/>
    <lineage>
        <taxon>Eukaryota</taxon>
        <taxon>Amoebozoa</taxon>
        <taxon>Evosea</taxon>
        <taxon>Archamoebae</taxon>
        <taxon>Mastigamoebida</taxon>
        <taxon>Entamoebidae</taxon>
        <taxon>Entamoeba</taxon>
    </lineage>
</organism>
<comment type="subcellular location">
    <subcellularLocation>
        <location evidence="1">Nucleus</location>
    </subcellularLocation>
</comment>
<protein>
    <recommendedName>
        <fullName evidence="10">Matrin-type domain-containing protein</fullName>
    </recommendedName>
</protein>
<dbReference type="EMBL" id="BAAFRS010000057">
    <property type="protein sequence ID" value="GAB1220729.1"/>
    <property type="molecule type" value="Genomic_DNA"/>
</dbReference>
<evidence type="ECO:0000259" key="10">
    <source>
        <dbReference type="PROSITE" id="PS50171"/>
    </source>
</evidence>
<keyword evidence="12" id="KW-1185">Reference proteome</keyword>
<dbReference type="Pfam" id="PF12874">
    <property type="entry name" value="zf-met"/>
    <property type="match status" value="1"/>
</dbReference>
<accession>A0ABQ0DCZ5</accession>
<keyword evidence="7" id="KW-0862">Zinc</keyword>
<evidence type="ECO:0000256" key="5">
    <source>
        <dbReference type="ARBA" id="ARBA00022728"/>
    </source>
</evidence>